<keyword evidence="10" id="KW-0472">Membrane</keyword>
<name>A0ABD3JD34_EUCGL</name>
<dbReference type="InterPro" id="IPR050651">
    <property type="entry name" value="Plant_Cytochrome_P450_Monoox"/>
</dbReference>
<evidence type="ECO:0000256" key="10">
    <source>
        <dbReference type="ARBA" id="ARBA00023136"/>
    </source>
</evidence>
<dbReference type="Pfam" id="PF00067">
    <property type="entry name" value="p450"/>
    <property type="match status" value="1"/>
</dbReference>
<comment type="caution">
    <text evidence="14">The sequence shown here is derived from an EMBL/GenBank/DDBJ whole genome shotgun (WGS) entry which is preliminary data.</text>
</comment>
<dbReference type="Proteomes" id="UP001634007">
    <property type="component" value="Unassembled WGS sequence"/>
</dbReference>
<evidence type="ECO:0000256" key="3">
    <source>
        <dbReference type="ARBA" id="ARBA00022617"/>
    </source>
</evidence>
<feature type="chain" id="PRO_5044815872" description="Cytochrome P450" evidence="13">
    <location>
        <begin position="26"/>
        <end position="542"/>
    </location>
</feature>
<dbReference type="EMBL" id="JBJKBG010000008">
    <property type="protein sequence ID" value="KAL3725082.1"/>
    <property type="molecule type" value="Genomic_DNA"/>
</dbReference>
<dbReference type="PROSITE" id="PS00086">
    <property type="entry name" value="CYTOCHROME_P450"/>
    <property type="match status" value="1"/>
</dbReference>
<keyword evidence="15" id="KW-1185">Reference proteome</keyword>
<dbReference type="InterPro" id="IPR002401">
    <property type="entry name" value="Cyt_P450_E_grp-I"/>
</dbReference>
<keyword evidence="8 11" id="KW-0408">Iron</keyword>
<keyword evidence="6" id="KW-1133">Transmembrane helix</keyword>
<dbReference type="PRINTS" id="PR00463">
    <property type="entry name" value="EP450I"/>
</dbReference>
<evidence type="ECO:0008006" key="16">
    <source>
        <dbReference type="Google" id="ProtNLM"/>
    </source>
</evidence>
<evidence type="ECO:0000256" key="12">
    <source>
        <dbReference type="RuleBase" id="RU000461"/>
    </source>
</evidence>
<evidence type="ECO:0000256" key="5">
    <source>
        <dbReference type="ARBA" id="ARBA00022723"/>
    </source>
</evidence>
<keyword evidence="5 11" id="KW-0479">Metal-binding</keyword>
<feature type="binding site" description="axial binding residue" evidence="11">
    <location>
        <position position="476"/>
    </location>
    <ligand>
        <name>heme</name>
        <dbReference type="ChEBI" id="CHEBI:30413"/>
    </ligand>
    <ligandPart>
        <name>Fe</name>
        <dbReference type="ChEBI" id="CHEBI:18248"/>
    </ligandPart>
</feature>
<proteinExistence type="inferred from homology"/>
<keyword evidence="4" id="KW-0812">Transmembrane</keyword>
<feature type="signal peptide" evidence="13">
    <location>
        <begin position="1"/>
        <end position="25"/>
    </location>
</feature>
<protein>
    <recommendedName>
        <fullName evidence="16">Cytochrome P450</fullName>
    </recommendedName>
</protein>
<dbReference type="GO" id="GO:0046872">
    <property type="term" value="F:metal ion binding"/>
    <property type="evidence" value="ECO:0007669"/>
    <property type="project" value="UniProtKB-KW"/>
</dbReference>
<dbReference type="FunFam" id="1.10.630.10:FF:000026">
    <property type="entry name" value="Cytochrome P450 82C4"/>
    <property type="match status" value="1"/>
</dbReference>
<comment type="subcellular location">
    <subcellularLocation>
        <location evidence="1">Membrane</location>
        <topology evidence="1">Single-pass membrane protein</topology>
    </subcellularLocation>
</comment>
<keyword evidence="13" id="KW-0732">Signal</keyword>
<evidence type="ECO:0000256" key="1">
    <source>
        <dbReference type="ARBA" id="ARBA00004167"/>
    </source>
</evidence>
<dbReference type="InterPro" id="IPR036396">
    <property type="entry name" value="Cyt_P450_sf"/>
</dbReference>
<dbReference type="InterPro" id="IPR017972">
    <property type="entry name" value="Cyt_P450_CS"/>
</dbReference>
<evidence type="ECO:0000256" key="6">
    <source>
        <dbReference type="ARBA" id="ARBA00022989"/>
    </source>
</evidence>
<evidence type="ECO:0000256" key="7">
    <source>
        <dbReference type="ARBA" id="ARBA00023002"/>
    </source>
</evidence>
<evidence type="ECO:0000256" key="13">
    <source>
        <dbReference type="SAM" id="SignalP"/>
    </source>
</evidence>
<keyword evidence="9 12" id="KW-0503">Monooxygenase</keyword>
<dbReference type="SUPFAM" id="SSF48264">
    <property type="entry name" value="Cytochrome P450"/>
    <property type="match status" value="1"/>
</dbReference>
<sequence length="542" mass="60333">MLFLTHLLAVLGVVLLLLILWRARSSPNKPKGTALPPELPGAWPIIGHIHLLGGETPLARTLAAMADKQGPMFRIRLGVHPATIISSREAVRECFTTHDKDLASRPKSKAGIHLGYGYAGFGFVEYGDFWRQMRKITMLELLSTRRLDNLKHVQASEIDTFVKDLHALCRTNAIDAQNGSSKVVVISQLLELLTLNIIIRMIASKRYFGLSSALTGSSADDDEEASHLRRVIKEFMYISGFPAVSDLVPFTGWTDCVGTVKTMKRVARELDEIVGKWVEEHKLKREGDQRGEVIGDVKEDFIDVMLSVIGEDGLAQFGHSPETLIKATIVNIIVAGSDTTSLNLTWVLSLLLNHKHVLKRAQEEIDLKVGKDRWVQDSDIENLLYLQAIVKETLRLYPPGPLLVPHEARADCNVRGYLIPKGTRIFVNAWKLHRDPQVWSEPEKFLPERFLTNHSGVDASGQHFEFIPFGSGRRICPGAAFALRATHLTLARLLQGFDLATSLDEPVDMTEGLGVNLPKATPLRVVLNPRLPSVLYEKLTAN</sequence>
<accession>A0ABD3JD34</accession>
<dbReference type="GO" id="GO:0016709">
    <property type="term" value="F:oxidoreductase activity, acting on paired donors, with incorporation or reduction of molecular oxygen, NAD(P)H as one donor, and incorporation of one atom of oxygen"/>
    <property type="evidence" value="ECO:0007669"/>
    <property type="project" value="UniProtKB-ARBA"/>
</dbReference>
<keyword evidence="7 12" id="KW-0560">Oxidoreductase</keyword>
<evidence type="ECO:0000256" key="2">
    <source>
        <dbReference type="ARBA" id="ARBA00010617"/>
    </source>
</evidence>
<reference evidence="14 15" key="1">
    <citation type="submission" date="2024-11" db="EMBL/GenBank/DDBJ databases">
        <title>Chromosome-level genome assembly of Eucalyptus globulus Labill. provides insights into its genome evolution.</title>
        <authorList>
            <person name="Li X."/>
        </authorList>
    </citation>
    <scope>NUCLEOTIDE SEQUENCE [LARGE SCALE GENOMIC DNA]</scope>
    <source>
        <strain evidence="14">CL2024</strain>
        <tissue evidence="14">Fresh tender leaves</tissue>
    </source>
</reference>
<dbReference type="PANTHER" id="PTHR47947:SF1">
    <property type="entry name" value="CYTOCHROME P450 82E3"/>
    <property type="match status" value="1"/>
</dbReference>
<dbReference type="PRINTS" id="PR00385">
    <property type="entry name" value="P450"/>
</dbReference>
<evidence type="ECO:0000256" key="11">
    <source>
        <dbReference type="PIRSR" id="PIRSR602401-1"/>
    </source>
</evidence>
<evidence type="ECO:0000256" key="9">
    <source>
        <dbReference type="ARBA" id="ARBA00023033"/>
    </source>
</evidence>
<dbReference type="Gene3D" id="1.10.630.10">
    <property type="entry name" value="Cytochrome P450"/>
    <property type="match status" value="1"/>
</dbReference>
<dbReference type="InterPro" id="IPR001128">
    <property type="entry name" value="Cyt_P450"/>
</dbReference>
<dbReference type="GO" id="GO:0016020">
    <property type="term" value="C:membrane"/>
    <property type="evidence" value="ECO:0007669"/>
    <property type="project" value="UniProtKB-SubCell"/>
</dbReference>
<evidence type="ECO:0000313" key="15">
    <source>
        <dbReference type="Proteomes" id="UP001634007"/>
    </source>
</evidence>
<organism evidence="14 15">
    <name type="scientific">Eucalyptus globulus</name>
    <name type="common">Tasmanian blue gum</name>
    <dbReference type="NCBI Taxonomy" id="34317"/>
    <lineage>
        <taxon>Eukaryota</taxon>
        <taxon>Viridiplantae</taxon>
        <taxon>Streptophyta</taxon>
        <taxon>Embryophyta</taxon>
        <taxon>Tracheophyta</taxon>
        <taxon>Spermatophyta</taxon>
        <taxon>Magnoliopsida</taxon>
        <taxon>eudicotyledons</taxon>
        <taxon>Gunneridae</taxon>
        <taxon>Pentapetalae</taxon>
        <taxon>rosids</taxon>
        <taxon>malvids</taxon>
        <taxon>Myrtales</taxon>
        <taxon>Myrtaceae</taxon>
        <taxon>Myrtoideae</taxon>
        <taxon>Eucalypteae</taxon>
        <taxon>Eucalyptus</taxon>
    </lineage>
</organism>
<evidence type="ECO:0000256" key="8">
    <source>
        <dbReference type="ARBA" id="ARBA00023004"/>
    </source>
</evidence>
<evidence type="ECO:0000256" key="4">
    <source>
        <dbReference type="ARBA" id="ARBA00022692"/>
    </source>
</evidence>
<comment type="similarity">
    <text evidence="2 12">Belongs to the cytochrome P450 family.</text>
</comment>
<keyword evidence="3 11" id="KW-0349">Heme</keyword>
<gene>
    <name evidence="14" type="ORF">ACJRO7_030144</name>
</gene>
<evidence type="ECO:0000313" key="14">
    <source>
        <dbReference type="EMBL" id="KAL3725082.1"/>
    </source>
</evidence>
<dbReference type="PANTHER" id="PTHR47947">
    <property type="entry name" value="CYTOCHROME P450 82C3-RELATED"/>
    <property type="match status" value="1"/>
</dbReference>
<comment type="cofactor">
    <cofactor evidence="11">
        <name>heme</name>
        <dbReference type="ChEBI" id="CHEBI:30413"/>
    </cofactor>
</comment>
<dbReference type="AlphaFoldDB" id="A0ABD3JD34"/>
<dbReference type="CDD" id="cd20654">
    <property type="entry name" value="CYP82"/>
    <property type="match status" value="1"/>
</dbReference>